<feature type="transmembrane region" description="Helical" evidence="2">
    <location>
        <begin position="21"/>
        <end position="42"/>
    </location>
</feature>
<dbReference type="RefSeq" id="WP_278158488.1">
    <property type="nucleotide sequence ID" value="NZ_CP121252.1"/>
</dbReference>
<evidence type="ECO:0000313" key="3">
    <source>
        <dbReference type="EMBL" id="WFP17166.1"/>
    </source>
</evidence>
<feature type="transmembrane region" description="Helical" evidence="2">
    <location>
        <begin position="405"/>
        <end position="420"/>
    </location>
</feature>
<evidence type="ECO:0000256" key="2">
    <source>
        <dbReference type="SAM" id="Phobius"/>
    </source>
</evidence>
<organism evidence="3 4">
    <name type="scientific">Citricoccus muralis</name>
    <dbReference type="NCBI Taxonomy" id="169134"/>
    <lineage>
        <taxon>Bacteria</taxon>
        <taxon>Bacillati</taxon>
        <taxon>Actinomycetota</taxon>
        <taxon>Actinomycetes</taxon>
        <taxon>Micrococcales</taxon>
        <taxon>Micrococcaceae</taxon>
        <taxon>Citricoccus</taxon>
    </lineage>
</organism>
<gene>
    <name evidence="3" type="ORF">P8192_03295</name>
</gene>
<keyword evidence="2" id="KW-0472">Membrane</keyword>
<keyword evidence="2" id="KW-1133">Transmembrane helix</keyword>
<feature type="transmembrane region" description="Helical" evidence="2">
    <location>
        <begin position="313"/>
        <end position="335"/>
    </location>
</feature>
<feature type="transmembrane region" description="Helical" evidence="2">
    <location>
        <begin position="103"/>
        <end position="123"/>
    </location>
</feature>
<feature type="transmembrane region" description="Helical" evidence="2">
    <location>
        <begin position="193"/>
        <end position="211"/>
    </location>
</feature>
<feature type="transmembrane region" description="Helical" evidence="2">
    <location>
        <begin position="259"/>
        <end position="278"/>
    </location>
</feature>
<evidence type="ECO:0000313" key="4">
    <source>
        <dbReference type="Proteomes" id="UP001219037"/>
    </source>
</evidence>
<dbReference type="Proteomes" id="UP001219037">
    <property type="component" value="Chromosome"/>
</dbReference>
<evidence type="ECO:0000256" key="1">
    <source>
        <dbReference type="SAM" id="MobiDB-lite"/>
    </source>
</evidence>
<evidence type="ECO:0008006" key="5">
    <source>
        <dbReference type="Google" id="ProtNLM"/>
    </source>
</evidence>
<feature type="transmembrane region" description="Helical" evidence="2">
    <location>
        <begin position="380"/>
        <end position="399"/>
    </location>
</feature>
<feature type="transmembrane region" description="Helical" evidence="2">
    <location>
        <begin position="76"/>
        <end position="97"/>
    </location>
</feature>
<feature type="transmembrane region" description="Helical" evidence="2">
    <location>
        <begin position="347"/>
        <end position="368"/>
    </location>
</feature>
<feature type="transmembrane region" description="Helical" evidence="2">
    <location>
        <begin position="218"/>
        <end position="239"/>
    </location>
</feature>
<keyword evidence="2" id="KW-0812">Transmembrane</keyword>
<feature type="transmembrane region" description="Helical" evidence="2">
    <location>
        <begin position="48"/>
        <end position="69"/>
    </location>
</feature>
<dbReference type="EMBL" id="CP121252">
    <property type="protein sequence ID" value="WFP17166.1"/>
    <property type="molecule type" value="Genomic_DNA"/>
</dbReference>
<feature type="region of interest" description="Disordered" evidence="1">
    <location>
        <begin position="427"/>
        <end position="477"/>
    </location>
</feature>
<reference evidence="3 4" key="1">
    <citation type="submission" date="2023-04" db="EMBL/GenBank/DDBJ databases">
        <title>Funneling lignin-derived compounds into biodiesel using alkali-halophilic Citricoccus sp. P2.</title>
        <authorList>
            <person name="Luo C.-B."/>
        </authorList>
    </citation>
    <scope>NUCLEOTIDE SEQUENCE [LARGE SCALE GENOMIC DNA]</scope>
    <source>
        <strain evidence="3 4">P2</strain>
    </source>
</reference>
<sequence length="477" mass="51021">MGQRDAELHGPRSLAIGASTLMPRALVAVLCLSAFGPYLVGPLRVEQIVVYGLAAVVVPFAFPFFRAIVLRLVAPWALFVLISLVAVISPVTASLPWDRGSLMASADNLLLPVAILLTLACLVRPSTATTALNTAGAVIVWGAAVNAVLSIIQSMTPALNPLLRYFWSSSPESLSTAEHAATMGRYSGIFNQPAEAGLVYSLALFLAIYLYRKRTTVLLFVILVLCIGGAFTVSKVFVLAGLPLGVYYLWRSVAPSRKIWLLLIVPVTAALLTSSGFFQNWDGFDYLIRLLTPPADQSLLEFYTAGRWNEDSAIMMVMSAVLSASPWVGVGLAGLAVPYDSAWTEAIIVAGLLGVVCVAATYLAILWIARHTQDPQRRRLAFMVAIMLIGASFGIPSLTVNRSTTLIWVVVTLLILAVGAERSEDSDYAGTLAGRPGSPWQLTVDRRRRTPLPEAGSTVPAPDPVSGSPSRTARSPG</sequence>
<accession>A0ABY8H7N9</accession>
<protein>
    <recommendedName>
        <fullName evidence="5">O-antigen ligase-like membrane protein</fullName>
    </recommendedName>
</protein>
<proteinExistence type="predicted"/>
<keyword evidence="4" id="KW-1185">Reference proteome</keyword>
<name>A0ABY8H7N9_9MICC</name>
<feature type="compositionally biased region" description="Polar residues" evidence="1">
    <location>
        <begin position="467"/>
        <end position="477"/>
    </location>
</feature>
<feature type="transmembrane region" description="Helical" evidence="2">
    <location>
        <begin position="135"/>
        <end position="155"/>
    </location>
</feature>